<dbReference type="Proteomes" id="UP001291623">
    <property type="component" value="Unassembled WGS sequence"/>
</dbReference>
<sequence length="176" mass="20228">MTISRRTDDFYSRASTFLHDTIMPFTLLLPSALHIHRSLESERVTVHLGSFLFDINCKFLNGAVDKHNLYPPAPPLIRYKETTFPSAKKKLVESVVLDNAVNKKLDALTTSNLRVRMNTLQNNKFLKFLQFHVVETVLQASYSQVSTTRSRHKVILSCTDDVRKESKMERGTWVSE</sequence>
<gene>
    <name evidence="1" type="ORF">RND71_010634</name>
</gene>
<dbReference type="AlphaFoldDB" id="A0AAE1SI43"/>
<evidence type="ECO:0000313" key="2">
    <source>
        <dbReference type="Proteomes" id="UP001291623"/>
    </source>
</evidence>
<protein>
    <submittedName>
        <fullName evidence="1">Uncharacterized protein</fullName>
    </submittedName>
</protein>
<keyword evidence="2" id="KW-1185">Reference proteome</keyword>
<comment type="caution">
    <text evidence="1">The sequence shown here is derived from an EMBL/GenBank/DDBJ whole genome shotgun (WGS) entry which is preliminary data.</text>
</comment>
<name>A0AAE1SI43_9SOLA</name>
<organism evidence="1 2">
    <name type="scientific">Anisodus tanguticus</name>
    <dbReference type="NCBI Taxonomy" id="243964"/>
    <lineage>
        <taxon>Eukaryota</taxon>
        <taxon>Viridiplantae</taxon>
        <taxon>Streptophyta</taxon>
        <taxon>Embryophyta</taxon>
        <taxon>Tracheophyta</taxon>
        <taxon>Spermatophyta</taxon>
        <taxon>Magnoliopsida</taxon>
        <taxon>eudicotyledons</taxon>
        <taxon>Gunneridae</taxon>
        <taxon>Pentapetalae</taxon>
        <taxon>asterids</taxon>
        <taxon>lamiids</taxon>
        <taxon>Solanales</taxon>
        <taxon>Solanaceae</taxon>
        <taxon>Solanoideae</taxon>
        <taxon>Hyoscyameae</taxon>
        <taxon>Anisodus</taxon>
    </lineage>
</organism>
<dbReference type="EMBL" id="JAVYJV010000005">
    <property type="protein sequence ID" value="KAK4371159.1"/>
    <property type="molecule type" value="Genomic_DNA"/>
</dbReference>
<evidence type="ECO:0000313" key="1">
    <source>
        <dbReference type="EMBL" id="KAK4371159.1"/>
    </source>
</evidence>
<proteinExistence type="predicted"/>
<accession>A0AAE1SI43</accession>
<reference evidence="1" key="1">
    <citation type="submission" date="2023-12" db="EMBL/GenBank/DDBJ databases">
        <title>Genome assembly of Anisodus tanguticus.</title>
        <authorList>
            <person name="Wang Y.-J."/>
        </authorList>
    </citation>
    <scope>NUCLEOTIDE SEQUENCE</scope>
    <source>
        <strain evidence="1">KB-2021</strain>
        <tissue evidence="1">Leaf</tissue>
    </source>
</reference>